<keyword evidence="14 19" id="KW-0067">ATP-binding</keyword>
<sequence>ELRTCNSPSSLNNQHSSTSPDFAGDDDVLVMMMQRVIEREMVTTTMIALSGFLIMLSAVCNTAEVAALSFSYSSFDQCSDSIKLYGKASCMNSGIQLTGFGYYVIGQARYFKPMHLWDATTGGVASFTTTFTFDISSNVDSNNNGSSSEDGSSSCCDGLAFFLAPRNYSIPVGGGASGRLGLIYANLTYDSASENPFVAVEFDTYNNEWDAWNDSSHVGININSLQSVSSKRWNYNGNGTHRMRARISYNKDAKTMCASWFSSRDDNDQFEFENTLCYGVDLTNYLPEQVVFGFTSSTAWRSHSHNIRSWSFNSSDPVTARANTTTTTTATPTGSSGRKGRDDIKNLIIGLSILILLVGLALAAVWFCVYRRFCWRQNADKSLLADRELVSAPLRGGSEGQDSTSSGGGLMRRPRPRPLHRINAGAKYIPPDVVSQATNGFIEVLGRGGFGEVYKGKLDGRAVAVKKLFQVVAAGGGRGNKEGYMAELTVITQLKHHNLVELLRWSCGNLGELYLVYDYMENGSLDSHLFSQEPGHQPLIWEIRFRIAKDLGSGLLYLHGGCTECVLHRDIKPANVLLDSDMRAKLSDFGLARVVGHDDRSQSLIYGSEGYLAPEVLETGKSTKSSDVFSFGVVALQIVSGKSAYVINNSAQRRHIVEWAWGLYGEGHVEAVVDPKLNGVFVEEQVRRLLEVGLHCAHPDPSRRPRMKDAMDALNFSDPLALAPLPLQYPTYRSSQAGLLPSLSRILEESPAVSSLQQQLPVLSSSSSSSGVVPPAHDQIDSFDQPVSSVARAQGAVSRLYRTV</sequence>
<keyword evidence="7" id="KW-0723">Serine/threonine-protein kinase</keyword>
<protein>
    <recommendedName>
        <fullName evidence="5">non-specific serine/threonine protein kinase</fullName>
        <ecNumber evidence="5">2.7.11.1</ecNumber>
    </recommendedName>
</protein>
<keyword evidence="18" id="KW-0325">Glycoprotein</keyword>
<feature type="binding site" evidence="19">
    <location>
        <position position="467"/>
    </location>
    <ligand>
        <name>ATP</name>
        <dbReference type="ChEBI" id="CHEBI:30616"/>
    </ligand>
</feature>
<evidence type="ECO:0000256" key="20">
    <source>
        <dbReference type="SAM" id="MobiDB-lite"/>
    </source>
</evidence>
<evidence type="ECO:0000256" key="12">
    <source>
        <dbReference type="ARBA" id="ARBA00022741"/>
    </source>
</evidence>
<dbReference type="PROSITE" id="PS00307">
    <property type="entry name" value="LECTIN_LEGUME_BETA"/>
    <property type="match status" value="1"/>
</dbReference>
<feature type="region of interest" description="Disordered" evidence="20">
    <location>
        <begin position="394"/>
        <end position="416"/>
    </location>
</feature>
<dbReference type="InterPro" id="IPR000719">
    <property type="entry name" value="Prot_kinase_dom"/>
</dbReference>
<evidence type="ECO:0000313" key="23">
    <source>
        <dbReference type="EMBL" id="CAI0457412.1"/>
    </source>
</evidence>
<evidence type="ECO:0000256" key="5">
    <source>
        <dbReference type="ARBA" id="ARBA00012513"/>
    </source>
</evidence>
<evidence type="ECO:0000256" key="21">
    <source>
        <dbReference type="SAM" id="Phobius"/>
    </source>
</evidence>
<keyword evidence="6" id="KW-1003">Cell membrane</keyword>
<dbReference type="GO" id="GO:0005886">
    <property type="term" value="C:plasma membrane"/>
    <property type="evidence" value="ECO:0007669"/>
    <property type="project" value="UniProtKB-SubCell"/>
</dbReference>
<evidence type="ECO:0000256" key="15">
    <source>
        <dbReference type="ARBA" id="ARBA00022989"/>
    </source>
</evidence>
<feature type="region of interest" description="Disordered" evidence="20">
    <location>
        <begin position="318"/>
        <end position="339"/>
    </location>
</feature>
<dbReference type="PROSITE" id="PS50011">
    <property type="entry name" value="PROTEIN_KINASE_DOM"/>
    <property type="match status" value="1"/>
</dbReference>
<dbReference type="Proteomes" id="UP001154282">
    <property type="component" value="Unassembled WGS sequence"/>
</dbReference>
<feature type="transmembrane region" description="Helical" evidence="21">
    <location>
        <begin position="84"/>
        <end position="105"/>
    </location>
</feature>
<dbReference type="PROSITE" id="PS00108">
    <property type="entry name" value="PROTEIN_KINASE_ST"/>
    <property type="match status" value="1"/>
</dbReference>
<keyword evidence="10" id="KW-0732">Signal</keyword>
<dbReference type="SUPFAM" id="SSF56112">
    <property type="entry name" value="Protein kinase-like (PK-like)"/>
    <property type="match status" value="1"/>
</dbReference>
<evidence type="ECO:0000256" key="4">
    <source>
        <dbReference type="ARBA" id="ARBA00010217"/>
    </source>
</evidence>
<proteinExistence type="inferred from homology"/>
<reference evidence="23" key="1">
    <citation type="submission" date="2022-08" db="EMBL/GenBank/DDBJ databases">
        <authorList>
            <person name="Gutierrez-Valencia J."/>
        </authorList>
    </citation>
    <scope>NUCLEOTIDE SEQUENCE</scope>
</reference>
<dbReference type="PANTHER" id="PTHR27007">
    <property type="match status" value="1"/>
</dbReference>
<keyword evidence="9 21" id="KW-0812">Transmembrane</keyword>
<keyword evidence="17" id="KW-0675">Receptor</keyword>
<evidence type="ECO:0000256" key="10">
    <source>
        <dbReference type="ARBA" id="ARBA00022729"/>
    </source>
</evidence>
<comment type="similarity">
    <text evidence="4">In the C-terminal section; belongs to the protein kinase superfamily. Ser/Thr protein kinase family.</text>
</comment>
<dbReference type="Gene3D" id="2.60.120.200">
    <property type="match status" value="1"/>
</dbReference>
<comment type="caution">
    <text evidence="23">The sequence shown here is derived from an EMBL/GenBank/DDBJ whole genome shotgun (WGS) entry which is preliminary data.</text>
</comment>
<comment type="similarity">
    <text evidence="2">Belongs to the leguminous lectin family.</text>
</comment>
<dbReference type="EMBL" id="CAMGYJ010000008">
    <property type="protein sequence ID" value="CAI0457412.1"/>
    <property type="molecule type" value="Genomic_DNA"/>
</dbReference>
<evidence type="ECO:0000256" key="3">
    <source>
        <dbReference type="ARBA" id="ARBA00008536"/>
    </source>
</evidence>
<feature type="compositionally biased region" description="Low complexity" evidence="20">
    <location>
        <begin position="319"/>
        <end position="333"/>
    </location>
</feature>
<keyword evidence="13" id="KW-0418">Kinase</keyword>
<dbReference type="Pfam" id="PF00069">
    <property type="entry name" value="Pkinase"/>
    <property type="match status" value="1"/>
</dbReference>
<comment type="similarity">
    <text evidence="3">In the N-terminal section; belongs to the leguminous lectin family.</text>
</comment>
<dbReference type="InterPro" id="IPR008271">
    <property type="entry name" value="Ser/Thr_kinase_AS"/>
</dbReference>
<gene>
    <name evidence="23" type="ORF">LITE_LOCUS33122</name>
</gene>
<feature type="domain" description="Protein kinase" evidence="22">
    <location>
        <begin position="439"/>
        <end position="721"/>
    </location>
</feature>
<evidence type="ECO:0000256" key="9">
    <source>
        <dbReference type="ARBA" id="ARBA00022692"/>
    </source>
</evidence>
<dbReference type="Pfam" id="PF00139">
    <property type="entry name" value="Lectin_legB"/>
    <property type="match status" value="1"/>
</dbReference>
<dbReference type="GO" id="GO:0005524">
    <property type="term" value="F:ATP binding"/>
    <property type="evidence" value="ECO:0007669"/>
    <property type="project" value="UniProtKB-UniRule"/>
</dbReference>
<dbReference type="InterPro" id="IPR001220">
    <property type="entry name" value="Legume_lectin_dom"/>
</dbReference>
<feature type="transmembrane region" description="Helical" evidence="21">
    <location>
        <begin position="347"/>
        <end position="367"/>
    </location>
</feature>
<evidence type="ECO:0000256" key="6">
    <source>
        <dbReference type="ARBA" id="ARBA00022475"/>
    </source>
</evidence>
<dbReference type="SUPFAM" id="SSF49899">
    <property type="entry name" value="Concanavalin A-like lectins/glucanases"/>
    <property type="match status" value="1"/>
</dbReference>
<dbReference type="InterPro" id="IPR013320">
    <property type="entry name" value="ConA-like_dom_sf"/>
</dbReference>
<dbReference type="CDD" id="cd06899">
    <property type="entry name" value="lectin_legume_LecRK_Arcelin_ConA"/>
    <property type="match status" value="1"/>
</dbReference>
<dbReference type="PROSITE" id="PS00107">
    <property type="entry name" value="PROTEIN_KINASE_ATP"/>
    <property type="match status" value="1"/>
</dbReference>
<evidence type="ECO:0000256" key="19">
    <source>
        <dbReference type="PROSITE-ProRule" id="PRU10141"/>
    </source>
</evidence>
<evidence type="ECO:0000259" key="22">
    <source>
        <dbReference type="PROSITE" id="PS50011"/>
    </source>
</evidence>
<evidence type="ECO:0000256" key="17">
    <source>
        <dbReference type="ARBA" id="ARBA00023170"/>
    </source>
</evidence>
<dbReference type="GO" id="GO:0004674">
    <property type="term" value="F:protein serine/threonine kinase activity"/>
    <property type="evidence" value="ECO:0007669"/>
    <property type="project" value="UniProtKB-KW"/>
</dbReference>
<keyword evidence="15 21" id="KW-1133">Transmembrane helix</keyword>
<evidence type="ECO:0000256" key="18">
    <source>
        <dbReference type="ARBA" id="ARBA00023180"/>
    </source>
</evidence>
<dbReference type="InterPro" id="IPR017441">
    <property type="entry name" value="Protein_kinase_ATP_BS"/>
</dbReference>
<comment type="subcellular location">
    <subcellularLocation>
        <location evidence="1">Cell membrane</location>
        <topology evidence="1">Single-pass type I membrane protein</topology>
    </subcellularLocation>
</comment>
<dbReference type="AlphaFoldDB" id="A0AAV0NG91"/>
<evidence type="ECO:0000256" key="13">
    <source>
        <dbReference type="ARBA" id="ARBA00022777"/>
    </source>
</evidence>
<dbReference type="GO" id="GO:0002229">
    <property type="term" value="P:defense response to oomycetes"/>
    <property type="evidence" value="ECO:0007669"/>
    <property type="project" value="UniProtKB-ARBA"/>
</dbReference>
<dbReference type="Gene3D" id="3.30.200.20">
    <property type="entry name" value="Phosphorylase Kinase, domain 1"/>
    <property type="match status" value="1"/>
</dbReference>
<evidence type="ECO:0000256" key="1">
    <source>
        <dbReference type="ARBA" id="ARBA00004251"/>
    </source>
</evidence>
<name>A0AAV0NG91_9ROSI</name>
<accession>A0AAV0NG91</accession>
<evidence type="ECO:0000313" key="24">
    <source>
        <dbReference type="Proteomes" id="UP001154282"/>
    </source>
</evidence>
<dbReference type="CDD" id="cd14066">
    <property type="entry name" value="STKc_IRAK"/>
    <property type="match status" value="1"/>
</dbReference>
<dbReference type="FunFam" id="1.10.510.10:FF:000240">
    <property type="entry name" value="Lectin-domain containing receptor kinase A4.3"/>
    <property type="match status" value="1"/>
</dbReference>
<keyword evidence="16 21" id="KW-0472">Membrane</keyword>
<feature type="non-terminal residue" evidence="23">
    <location>
        <position position="1"/>
    </location>
</feature>
<dbReference type="InterPro" id="IPR019825">
    <property type="entry name" value="Lectin_legB_Mn/Ca_BS"/>
</dbReference>
<evidence type="ECO:0000256" key="7">
    <source>
        <dbReference type="ARBA" id="ARBA00022527"/>
    </source>
</evidence>
<keyword evidence="24" id="KW-1185">Reference proteome</keyword>
<organism evidence="23 24">
    <name type="scientific">Linum tenue</name>
    <dbReference type="NCBI Taxonomy" id="586396"/>
    <lineage>
        <taxon>Eukaryota</taxon>
        <taxon>Viridiplantae</taxon>
        <taxon>Streptophyta</taxon>
        <taxon>Embryophyta</taxon>
        <taxon>Tracheophyta</taxon>
        <taxon>Spermatophyta</taxon>
        <taxon>Magnoliopsida</taxon>
        <taxon>eudicotyledons</taxon>
        <taxon>Gunneridae</taxon>
        <taxon>Pentapetalae</taxon>
        <taxon>rosids</taxon>
        <taxon>fabids</taxon>
        <taxon>Malpighiales</taxon>
        <taxon>Linaceae</taxon>
        <taxon>Linum</taxon>
    </lineage>
</organism>
<dbReference type="InterPro" id="IPR050528">
    <property type="entry name" value="L-type_Lectin-RKs"/>
</dbReference>
<dbReference type="Gene3D" id="1.10.510.10">
    <property type="entry name" value="Transferase(Phosphotransferase) domain 1"/>
    <property type="match status" value="1"/>
</dbReference>
<keyword evidence="11" id="KW-0430">Lectin</keyword>
<evidence type="ECO:0000256" key="11">
    <source>
        <dbReference type="ARBA" id="ARBA00022734"/>
    </source>
</evidence>
<keyword evidence="8" id="KW-0808">Transferase</keyword>
<feature type="transmembrane region" description="Helical" evidence="21">
    <location>
        <begin position="41"/>
        <end position="72"/>
    </location>
</feature>
<keyword evidence="12 19" id="KW-0547">Nucleotide-binding</keyword>
<dbReference type="SMART" id="SM00220">
    <property type="entry name" value="S_TKc"/>
    <property type="match status" value="1"/>
</dbReference>
<dbReference type="GO" id="GO:0030246">
    <property type="term" value="F:carbohydrate binding"/>
    <property type="evidence" value="ECO:0007669"/>
    <property type="project" value="UniProtKB-KW"/>
</dbReference>
<dbReference type="EC" id="2.7.11.1" evidence="5"/>
<dbReference type="InterPro" id="IPR011009">
    <property type="entry name" value="Kinase-like_dom_sf"/>
</dbReference>
<evidence type="ECO:0000256" key="2">
    <source>
        <dbReference type="ARBA" id="ARBA00007606"/>
    </source>
</evidence>
<evidence type="ECO:0000256" key="16">
    <source>
        <dbReference type="ARBA" id="ARBA00023136"/>
    </source>
</evidence>
<evidence type="ECO:0000256" key="14">
    <source>
        <dbReference type="ARBA" id="ARBA00022840"/>
    </source>
</evidence>
<feature type="region of interest" description="Disordered" evidence="20">
    <location>
        <begin position="1"/>
        <end position="20"/>
    </location>
</feature>
<evidence type="ECO:0000256" key="8">
    <source>
        <dbReference type="ARBA" id="ARBA00022679"/>
    </source>
</evidence>